<evidence type="ECO:0000313" key="3">
    <source>
        <dbReference type="Proteomes" id="UP000823561"/>
    </source>
</evidence>
<dbReference type="EMBL" id="JADWDJ010000021">
    <property type="protein sequence ID" value="KAG5263645.1"/>
    <property type="molecule type" value="Genomic_DNA"/>
</dbReference>
<accession>A0AAV6FR53</accession>
<feature type="region of interest" description="Disordered" evidence="1">
    <location>
        <begin position="65"/>
        <end position="102"/>
    </location>
</feature>
<evidence type="ECO:0000313" key="2">
    <source>
        <dbReference type="EMBL" id="KAG5263645.1"/>
    </source>
</evidence>
<evidence type="ECO:0000256" key="1">
    <source>
        <dbReference type="SAM" id="MobiDB-lite"/>
    </source>
</evidence>
<sequence length="102" mass="11624">MEHNENIVAREQATTATGEPRVKQVFCKKSKQWIVKKIYKPHTTKFIQTLIEKVIENRRNPNITFKDSTASLTQPQPPLPPNIAPVPKPPKKAATSSFKSRF</sequence>
<comment type="caution">
    <text evidence="2">The sequence shown here is derived from an EMBL/GenBank/DDBJ whole genome shotgun (WGS) entry which is preliminary data.</text>
</comment>
<feature type="compositionally biased region" description="Pro residues" evidence="1">
    <location>
        <begin position="75"/>
        <end position="88"/>
    </location>
</feature>
<feature type="compositionally biased region" description="Polar residues" evidence="1">
    <location>
        <begin position="65"/>
        <end position="74"/>
    </location>
</feature>
<proteinExistence type="predicted"/>
<keyword evidence="3" id="KW-1185">Reference proteome</keyword>
<dbReference type="Proteomes" id="UP000823561">
    <property type="component" value="Chromosome 21"/>
</dbReference>
<name>A0AAV6FR53_9TELE</name>
<protein>
    <submittedName>
        <fullName evidence="2">Uncharacterized protein</fullName>
    </submittedName>
</protein>
<organism evidence="2 3">
    <name type="scientific">Alosa alosa</name>
    <name type="common">allis shad</name>
    <dbReference type="NCBI Taxonomy" id="278164"/>
    <lineage>
        <taxon>Eukaryota</taxon>
        <taxon>Metazoa</taxon>
        <taxon>Chordata</taxon>
        <taxon>Craniata</taxon>
        <taxon>Vertebrata</taxon>
        <taxon>Euteleostomi</taxon>
        <taxon>Actinopterygii</taxon>
        <taxon>Neopterygii</taxon>
        <taxon>Teleostei</taxon>
        <taxon>Clupei</taxon>
        <taxon>Clupeiformes</taxon>
        <taxon>Clupeoidei</taxon>
        <taxon>Clupeidae</taxon>
        <taxon>Alosa</taxon>
    </lineage>
</organism>
<reference evidence="2" key="1">
    <citation type="submission" date="2020-10" db="EMBL/GenBank/DDBJ databases">
        <title>Chromosome-scale genome assembly of the Allis shad, Alosa alosa.</title>
        <authorList>
            <person name="Margot Z."/>
            <person name="Christophe K."/>
            <person name="Cabau C."/>
            <person name="Louis A."/>
            <person name="Berthelot C."/>
            <person name="Parey E."/>
            <person name="Roest Crollius H."/>
            <person name="Montfort J."/>
            <person name="Robinson-Rechavi M."/>
            <person name="Bucao C."/>
            <person name="Bouchez O."/>
            <person name="Gislard M."/>
            <person name="Lluch J."/>
            <person name="Milhes M."/>
            <person name="Lampietro C."/>
            <person name="Lopez Roques C."/>
            <person name="Donnadieu C."/>
            <person name="Braasch I."/>
            <person name="Desvignes T."/>
            <person name="Postlethwait J."/>
            <person name="Bobe J."/>
            <person name="Guiguen Y."/>
        </authorList>
    </citation>
    <scope>NUCLEOTIDE SEQUENCE</scope>
    <source>
        <strain evidence="2">M-15738</strain>
        <tissue evidence="2">Blood</tissue>
    </source>
</reference>
<gene>
    <name evidence="2" type="ORF">AALO_G00267080</name>
</gene>
<dbReference type="AlphaFoldDB" id="A0AAV6FR53"/>
<feature type="region of interest" description="Disordered" evidence="1">
    <location>
        <begin position="1"/>
        <end position="20"/>
    </location>
</feature>